<dbReference type="OrthoDB" id="8935954at2759"/>
<keyword evidence="9" id="KW-1185">Reference proteome</keyword>
<dbReference type="AlphaFoldDB" id="A0A3Q2Z2L0"/>
<evidence type="ECO:0000256" key="1">
    <source>
        <dbReference type="ARBA" id="ARBA00004496"/>
    </source>
</evidence>
<dbReference type="GO" id="GO:0016491">
    <property type="term" value="F:oxidoreductase activity"/>
    <property type="evidence" value="ECO:0007669"/>
    <property type="project" value="UniProtKB-KW"/>
</dbReference>
<keyword evidence="4" id="KW-0963">Cytoplasm</keyword>
<evidence type="ECO:0000256" key="2">
    <source>
        <dbReference type="ARBA" id="ARBA00008758"/>
    </source>
</evidence>
<accession>A0A3Q2Z2L0</accession>
<evidence type="ECO:0000313" key="9">
    <source>
        <dbReference type="Proteomes" id="UP000264820"/>
    </source>
</evidence>
<dbReference type="PANTHER" id="PTHR28342:SF1">
    <property type="entry name" value="MONOOXYGENASE P33MONOX-RELATED"/>
    <property type="match status" value="1"/>
</dbReference>
<evidence type="ECO:0000256" key="6">
    <source>
        <dbReference type="ARBA" id="ARBA00023002"/>
    </source>
</evidence>
<sequence length="325" mass="35127">MVSREGDIPALESGSSSGLFGALSFPVGLTRHNMCYDEQMDVPMHSPPADFAVNSLWTDPVIPNHKFRKITEESERSGKMTEGLEPAKSPVPVVKAKASSFMSSLTRKQTQENLQSFEHQAGLTDTGYTPHKGLSAEETRFRRLIDGAQPKLRMSIGDFKDDRLTTSAQSTPSGTPCVTPSVTPSVTPCVSPLASPAVARRSWFQRNPVPFLSLEPNSPDHTTDMGGNQGGEDRWSFFGTRSVVQKSPTHPGSEPNSGFSLQSYFGLQKSSTIAGTGGQDSLTVGDTASLMPPKIEISGVDPKQVPPRPHKLKPRDMNVLTPSSF</sequence>
<dbReference type="STRING" id="109280.ENSHCOP00000025732"/>
<proteinExistence type="inferred from homology"/>
<organism evidence="8 9">
    <name type="scientific">Hippocampus comes</name>
    <name type="common">Tiger tail seahorse</name>
    <dbReference type="NCBI Taxonomy" id="109280"/>
    <lineage>
        <taxon>Eukaryota</taxon>
        <taxon>Metazoa</taxon>
        <taxon>Chordata</taxon>
        <taxon>Craniata</taxon>
        <taxon>Vertebrata</taxon>
        <taxon>Euteleostomi</taxon>
        <taxon>Actinopterygii</taxon>
        <taxon>Neopterygii</taxon>
        <taxon>Teleostei</taxon>
        <taxon>Neoteleostei</taxon>
        <taxon>Acanthomorphata</taxon>
        <taxon>Syngnathiaria</taxon>
        <taxon>Syngnathiformes</taxon>
        <taxon>Syngnathoidei</taxon>
        <taxon>Syngnathidae</taxon>
        <taxon>Hippocampus</taxon>
    </lineage>
</organism>
<evidence type="ECO:0000256" key="7">
    <source>
        <dbReference type="SAM" id="MobiDB-lite"/>
    </source>
</evidence>
<dbReference type="GeneTree" id="ENSGT00390000000537"/>
<dbReference type="Ensembl" id="ENSHCOT00000020219.1">
    <property type="protein sequence ID" value="ENSHCOP00000025732.1"/>
    <property type="gene ID" value="ENSHCOG00000016096.1"/>
</dbReference>
<name>A0A3Q2Z2L0_HIPCM</name>
<evidence type="ECO:0000256" key="5">
    <source>
        <dbReference type="ARBA" id="ARBA00022857"/>
    </source>
</evidence>
<dbReference type="OMA" id="SSLMIKQ"/>
<dbReference type="Proteomes" id="UP000264820">
    <property type="component" value="Unplaced"/>
</dbReference>
<dbReference type="GO" id="GO:0005737">
    <property type="term" value="C:cytoplasm"/>
    <property type="evidence" value="ECO:0007669"/>
    <property type="project" value="UniProtKB-SubCell"/>
</dbReference>
<evidence type="ECO:0000256" key="4">
    <source>
        <dbReference type="ARBA" id="ARBA00022490"/>
    </source>
</evidence>
<reference evidence="8" key="2">
    <citation type="submission" date="2025-09" db="UniProtKB">
        <authorList>
            <consortium name="Ensembl"/>
        </authorList>
    </citation>
    <scope>IDENTIFICATION</scope>
</reference>
<comment type="similarity">
    <text evidence="2">Belongs to the P33MONOX family.</text>
</comment>
<feature type="region of interest" description="Disordered" evidence="7">
    <location>
        <begin position="72"/>
        <end position="91"/>
    </location>
</feature>
<dbReference type="Pfam" id="PF15302">
    <property type="entry name" value="P33MONOX"/>
    <property type="match status" value="2"/>
</dbReference>
<dbReference type="RefSeq" id="XP_019730335.1">
    <property type="nucleotide sequence ID" value="XM_019874776.1"/>
</dbReference>
<evidence type="ECO:0000313" key="8">
    <source>
        <dbReference type="Ensembl" id="ENSHCOP00000025732.1"/>
    </source>
</evidence>
<dbReference type="KEGG" id="hcq:109518740"/>
<keyword evidence="5" id="KW-0521">NADP</keyword>
<reference evidence="8" key="1">
    <citation type="submission" date="2025-08" db="UniProtKB">
        <authorList>
            <consortium name="Ensembl"/>
        </authorList>
    </citation>
    <scope>IDENTIFICATION</scope>
</reference>
<dbReference type="InterPro" id="IPR026759">
    <property type="entry name" value="P33MONOX"/>
</dbReference>
<dbReference type="GeneID" id="109518740"/>
<protein>
    <recommendedName>
        <fullName evidence="3">Putative monooxygenase p33MONOX</fullName>
    </recommendedName>
</protein>
<feature type="region of interest" description="Disordered" evidence="7">
    <location>
        <begin position="293"/>
        <end position="325"/>
    </location>
</feature>
<comment type="subcellular location">
    <subcellularLocation>
        <location evidence="1">Cytoplasm</location>
    </subcellularLocation>
</comment>
<dbReference type="PANTHER" id="PTHR28342">
    <property type="entry name" value="MONOOXYGENASE P33MONOX-RELATED"/>
    <property type="match status" value="1"/>
</dbReference>
<keyword evidence="6" id="KW-0560">Oxidoreductase</keyword>
<evidence type="ECO:0000256" key="3">
    <source>
        <dbReference type="ARBA" id="ARBA00016432"/>
    </source>
</evidence>